<evidence type="ECO:0000256" key="1">
    <source>
        <dbReference type="SAM" id="MobiDB-lite"/>
    </source>
</evidence>
<sequence>MPGEWMKDMERASESTGRGRERTEEKKGVLARKGSDGERVNFQSWGAERQSERECEKEGKRGGGKIREPSAWKQGRKPKLK</sequence>
<gene>
    <name evidence="2" type="ORF">NDU88_007842</name>
</gene>
<proteinExistence type="predicted"/>
<comment type="caution">
    <text evidence="2">The sequence shown here is derived from an EMBL/GenBank/DDBJ whole genome shotgun (WGS) entry which is preliminary data.</text>
</comment>
<name>A0AAV7U1D1_PLEWA</name>
<evidence type="ECO:0000313" key="2">
    <source>
        <dbReference type="EMBL" id="KAJ1182658.1"/>
    </source>
</evidence>
<dbReference type="EMBL" id="JANPWB010000006">
    <property type="protein sequence ID" value="KAJ1182658.1"/>
    <property type="molecule type" value="Genomic_DNA"/>
</dbReference>
<dbReference type="AlphaFoldDB" id="A0AAV7U1D1"/>
<evidence type="ECO:0000313" key="3">
    <source>
        <dbReference type="Proteomes" id="UP001066276"/>
    </source>
</evidence>
<organism evidence="2 3">
    <name type="scientific">Pleurodeles waltl</name>
    <name type="common">Iberian ribbed newt</name>
    <dbReference type="NCBI Taxonomy" id="8319"/>
    <lineage>
        <taxon>Eukaryota</taxon>
        <taxon>Metazoa</taxon>
        <taxon>Chordata</taxon>
        <taxon>Craniata</taxon>
        <taxon>Vertebrata</taxon>
        <taxon>Euteleostomi</taxon>
        <taxon>Amphibia</taxon>
        <taxon>Batrachia</taxon>
        <taxon>Caudata</taxon>
        <taxon>Salamandroidea</taxon>
        <taxon>Salamandridae</taxon>
        <taxon>Pleurodelinae</taxon>
        <taxon>Pleurodeles</taxon>
    </lineage>
</organism>
<protein>
    <submittedName>
        <fullName evidence="2">Uncharacterized protein</fullName>
    </submittedName>
</protein>
<feature type="region of interest" description="Disordered" evidence="1">
    <location>
        <begin position="1"/>
        <end position="81"/>
    </location>
</feature>
<reference evidence="2" key="1">
    <citation type="journal article" date="2022" name="bioRxiv">
        <title>Sequencing and chromosome-scale assembly of the giantPleurodeles waltlgenome.</title>
        <authorList>
            <person name="Brown T."/>
            <person name="Elewa A."/>
            <person name="Iarovenko S."/>
            <person name="Subramanian E."/>
            <person name="Araus A.J."/>
            <person name="Petzold A."/>
            <person name="Susuki M."/>
            <person name="Suzuki K.-i.T."/>
            <person name="Hayashi T."/>
            <person name="Toyoda A."/>
            <person name="Oliveira C."/>
            <person name="Osipova E."/>
            <person name="Leigh N.D."/>
            <person name="Simon A."/>
            <person name="Yun M.H."/>
        </authorList>
    </citation>
    <scope>NUCLEOTIDE SEQUENCE</scope>
    <source>
        <strain evidence="2">20211129_DDA</strain>
        <tissue evidence="2">Liver</tissue>
    </source>
</reference>
<accession>A0AAV7U1D1</accession>
<feature type="compositionally biased region" description="Basic and acidic residues" evidence="1">
    <location>
        <begin position="49"/>
        <end position="70"/>
    </location>
</feature>
<dbReference type="Proteomes" id="UP001066276">
    <property type="component" value="Chromosome 3_2"/>
</dbReference>
<keyword evidence="3" id="KW-1185">Reference proteome</keyword>
<feature type="compositionally biased region" description="Basic and acidic residues" evidence="1">
    <location>
        <begin position="1"/>
        <end position="39"/>
    </location>
</feature>